<name>A0A183CUB2_9BILA</name>
<protein>
    <submittedName>
        <fullName evidence="3">C2H2-type domain-containing protein</fullName>
    </submittedName>
</protein>
<organism evidence="3">
    <name type="scientific">Gongylonema pulchrum</name>
    <dbReference type="NCBI Taxonomy" id="637853"/>
    <lineage>
        <taxon>Eukaryota</taxon>
        <taxon>Metazoa</taxon>
        <taxon>Ecdysozoa</taxon>
        <taxon>Nematoda</taxon>
        <taxon>Chromadorea</taxon>
        <taxon>Rhabditida</taxon>
        <taxon>Spirurina</taxon>
        <taxon>Spiruromorpha</taxon>
        <taxon>Spiruroidea</taxon>
        <taxon>Gongylonematidae</taxon>
        <taxon>Gongylonema</taxon>
    </lineage>
</organism>
<dbReference type="Proteomes" id="UP000271098">
    <property type="component" value="Unassembled WGS sequence"/>
</dbReference>
<dbReference type="WBParaSite" id="GPUH_0000005201-mRNA-1">
    <property type="protein sequence ID" value="GPUH_0000005201-mRNA-1"/>
    <property type="gene ID" value="GPUH_0000005201"/>
</dbReference>
<dbReference type="OrthoDB" id="5920133at2759"/>
<dbReference type="Gene3D" id="3.30.160.60">
    <property type="entry name" value="Classic Zinc Finger"/>
    <property type="match status" value="1"/>
</dbReference>
<reference evidence="3" key="1">
    <citation type="submission" date="2016-06" db="UniProtKB">
        <authorList>
            <consortium name="WormBaseParasite"/>
        </authorList>
    </citation>
    <scope>IDENTIFICATION</scope>
</reference>
<evidence type="ECO:0000313" key="2">
    <source>
        <dbReference type="Proteomes" id="UP000271098"/>
    </source>
</evidence>
<accession>A0A183CUB2</accession>
<evidence type="ECO:0000313" key="3">
    <source>
        <dbReference type="WBParaSite" id="GPUH_0000005201-mRNA-1"/>
    </source>
</evidence>
<dbReference type="EMBL" id="UYRT01000036">
    <property type="protein sequence ID" value="VDK27217.1"/>
    <property type="molecule type" value="Genomic_DNA"/>
</dbReference>
<proteinExistence type="predicted"/>
<reference evidence="1 2" key="2">
    <citation type="submission" date="2018-11" db="EMBL/GenBank/DDBJ databases">
        <authorList>
            <consortium name="Pathogen Informatics"/>
        </authorList>
    </citation>
    <scope>NUCLEOTIDE SEQUENCE [LARGE SCALE GENOMIC DNA]</scope>
</reference>
<dbReference type="AlphaFoldDB" id="A0A183CUB2"/>
<evidence type="ECO:0000313" key="1">
    <source>
        <dbReference type="EMBL" id="VDK27217.1"/>
    </source>
</evidence>
<sequence>MKEVHKYKRTPTDIIELDPYLKEEFSRTVSRCFPDHFSEHMPLCRVFRKPSLSRSVSLKSQTESKLCIPSATYCSFEAVRSAVSPLFTFAPTFVLPYSPTLSSPSATVPVNLSIGRPTSASSGAPLLPKTDIPLNTGASHLWNVKSHLNWPVSVPGEKPTAVQCIERSPSSRCSTLTSLLAAAPKNNPPQARVQPIIHSQNSRRTCRFCQEIFEGDYLVLYRHVKQHLCVLPYECSICKRADVDRQTIQEHISQDHDVKTALIDRMTEPVSRQCCALFTACFPDVPLQPLLHDSVQQVSGN</sequence>
<gene>
    <name evidence="1" type="ORF">GPUH_LOCUS53</name>
</gene>
<keyword evidence="2" id="KW-1185">Reference proteome</keyword>